<sequence>MRIPTILILSSSLISASWLGLGQSGCPAAGSTCSCSIPCASYLGMSGGFGPGGGLGGGAGAYATGPRGGAGLGGGSYATPPFRSKRERRDEAREEQLICRFEDEVEEESLSGTNPFRSRAHGSKITREAELEGFSEDHLCNSPTLKKILKANIVDNADQSRNLIQKALRLESRHDFVVICTPNPFGFTATRDTEYCSISSVVHSCYVFAF</sequence>
<keyword evidence="4" id="KW-1185">Reference proteome</keyword>
<gene>
    <name evidence="3" type="ORF">PENTCL1PPCAC_17253</name>
</gene>
<feature type="domain" description="Ground-like" evidence="2">
    <location>
        <begin position="137"/>
        <end position="208"/>
    </location>
</feature>
<name>A0AAV5TLE1_9BILA</name>
<protein>
    <recommendedName>
        <fullName evidence="2">Ground-like domain-containing protein</fullName>
    </recommendedName>
</protein>
<organism evidence="3 4">
    <name type="scientific">Pristionchus entomophagus</name>
    <dbReference type="NCBI Taxonomy" id="358040"/>
    <lineage>
        <taxon>Eukaryota</taxon>
        <taxon>Metazoa</taxon>
        <taxon>Ecdysozoa</taxon>
        <taxon>Nematoda</taxon>
        <taxon>Chromadorea</taxon>
        <taxon>Rhabditida</taxon>
        <taxon>Rhabditina</taxon>
        <taxon>Diplogasteromorpha</taxon>
        <taxon>Diplogasteroidea</taxon>
        <taxon>Neodiplogasteridae</taxon>
        <taxon>Pristionchus</taxon>
    </lineage>
</organism>
<accession>A0AAV5TLE1</accession>
<dbReference type="EMBL" id="BTSX01000004">
    <property type="protein sequence ID" value="GMS95078.1"/>
    <property type="molecule type" value="Genomic_DNA"/>
</dbReference>
<feature type="signal peptide" evidence="1">
    <location>
        <begin position="1"/>
        <end position="22"/>
    </location>
</feature>
<feature type="chain" id="PRO_5043741918" description="Ground-like domain-containing protein" evidence="1">
    <location>
        <begin position="23"/>
        <end position="210"/>
    </location>
</feature>
<dbReference type="PROSITE" id="PS51257">
    <property type="entry name" value="PROKAR_LIPOPROTEIN"/>
    <property type="match status" value="1"/>
</dbReference>
<evidence type="ECO:0000313" key="3">
    <source>
        <dbReference type="EMBL" id="GMS95078.1"/>
    </source>
</evidence>
<dbReference type="AlphaFoldDB" id="A0AAV5TLE1"/>
<dbReference type="Pfam" id="PF04155">
    <property type="entry name" value="Ground-like"/>
    <property type="match status" value="1"/>
</dbReference>
<evidence type="ECO:0000259" key="2">
    <source>
        <dbReference type="Pfam" id="PF04155"/>
    </source>
</evidence>
<dbReference type="Proteomes" id="UP001432027">
    <property type="component" value="Unassembled WGS sequence"/>
</dbReference>
<proteinExistence type="predicted"/>
<reference evidence="3" key="1">
    <citation type="submission" date="2023-10" db="EMBL/GenBank/DDBJ databases">
        <title>Genome assembly of Pristionchus species.</title>
        <authorList>
            <person name="Yoshida K."/>
            <person name="Sommer R.J."/>
        </authorList>
    </citation>
    <scope>NUCLEOTIDE SEQUENCE</scope>
    <source>
        <strain evidence="3">RS0144</strain>
    </source>
</reference>
<evidence type="ECO:0000256" key="1">
    <source>
        <dbReference type="SAM" id="SignalP"/>
    </source>
</evidence>
<keyword evidence="1" id="KW-0732">Signal</keyword>
<dbReference type="InterPro" id="IPR007284">
    <property type="entry name" value="Ground-like_dom"/>
</dbReference>
<comment type="caution">
    <text evidence="3">The sequence shown here is derived from an EMBL/GenBank/DDBJ whole genome shotgun (WGS) entry which is preliminary data.</text>
</comment>
<evidence type="ECO:0000313" key="4">
    <source>
        <dbReference type="Proteomes" id="UP001432027"/>
    </source>
</evidence>